<dbReference type="Proteomes" id="UP000266673">
    <property type="component" value="Unassembled WGS sequence"/>
</dbReference>
<reference evidence="1 2" key="1">
    <citation type="submission" date="2018-06" db="EMBL/GenBank/DDBJ databases">
        <title>Comparative genomics reveals the genomic features of Rhizophagus irregularis, R. cerebriforme, R. diaphanum and Gigaspora rosea, and their symbiotic lifestyle signature.</title>
        <authorList>
            <person name="Morin E."/>
            <person name="San Clemente H."/>
            <person name="Chen E.C.H."/>
            <person name="De La Providencia I."/>
            <person name="Hainaut M."/>
            <person name="Kuo A."/>
            <person name="Kohler A."/>
            <person name="Murat C."/>
            <person name="Tang N."/>
            <person name="Roy S."/>
            <person name="Loubradou J."/>
            <person name="Henrissat B."/>
            <person name="Grigoriev I.V."/>
            <person name="Corradi N."/>
            <person name="Roux C."/>
            <person name="Martin F.M."/>
        </authorList>
    </citation>
    <scope>NUCLEOTIDE SEQUENCE [LARGE SCALE GENOMIC DNA]</scope>
    <source>
        <strain evidence="1 2">DAOM 194757</strain>
    </source>
</reference>
<organism evidence="1 2">
    <name type="scientific">Gigaspora rosea</name>
    <dbReference type="NCBI Taxonomy" id="44941"/>
    <lineage>
        <taxon>Eukaryota</taxon>
        <taxon>Fungi</taxon>
        <taxon>Fungi incertae sedis</taxon>
        <taxon>Mucoromycota</taxon>
        <taxon>Glomeromycotina</taxon>
        <taxon>Glomeromycetes</taxon>
        <taxon>Diversisporales</taxon>
        <taxon>Gigasporaceae</taxon>
        <taxon>Gigaspora</taxon>
    </lineage>
</organism>
<protein>
    <recommendedName>
        <fullName evidence="3">Protein kinase domain-containing protein</fullName>
    </recommendedName>
</protein>
<gene>
    <name evidence="1" type="ORF">C2G38_2161124</name>
</gene>
<dbReference type="EMBL" id="QKWP01000106">
    <property type="protein sequence ID" value="RIB27231.1"/>
    <property type="molecule type" value="Genomic_DNA"/>
</dbReference>
<dbReference type="SUPFAM" id="SSF56112">
    <property type="entry name" value="Protein kinase-like (PK-like)"/>
    <property type="match status" value="1"/>
</dbReference>
<comment type="caution">
    <text evidence="1">The sequence shown here is derived from an EMBL/GenBank/DDBJ whole genome shotgun (WGS) entry which is preliminary data.</text>
</comment>
<evidence type="ECO:0000313" key="2">
    <source>
        <dbReference type="Proteomes" id="UP000266673"/>
    </source>
</evidence>
<dbReference type="Gene3D" id="1.10.510.10">
    <property type="entry name" value="Transferase(Phosphotransferase) domain 1"/>
    <property type="match status" value="1"/>
</dbReference>
<sequence>MAFYENSNLSLQYNTKLNWKEIFIILNCIVFGLQTLHNAGFEHHYLHPGNIFSKNSYTKESDIYSLGVIRSDIVLGQPAFADRKYDFKLILKICKDKQLEVPQKISRIYMELINTKPLKKYYSEVTYIRRKFPNLAKYYTYTFNSSIVTGKIPKGHRKQKLITLFNSMYAKQKLSKISKFGKNSTKKNIYNFIKESYLEWIPYSSFEEIKNIGNSGFR</sequence>
<dbReference type="AlphaFoldDB" id="A0A397VZH6"/>
<name>A0A397VZH6_9GLOM</name>
<keyword evidence="2" id="KW-1185">Reference proteome</keyword>
<evidence type="ECO:0000313" key="1">
    <source>
        <dbReference type="EMBL" id="RIB27231.1"/>
    </source>
</evidence>
<dbReference type="InterPro" id="IPR011009">
    <property type="entry name" value="Kinase-like_dom_sf"/>
</dbReference>
<proteinExistence type="predicted"/>
<evidence type="ECO:0008006" key="3">
    <source>
        <dbReference type="Google" id="ProtNLM"/>
    </source>
</evidence>
<accession>A0A397VZH6</accession>